<dbReference type="AlphaFoldDB" id="A0A444Y405"/>
<accession>A0A444Y405</accession>
<comment type="caution">
    <text evidence="2">The sequence shown here is derived from an EMBL/GenBank/DDBJ whole genome shotgun (WGS) entry which is preliminary data.</text>
</comment>
<evidence type="ECO:0000256" key="1">
    <source>
        <dbReference type="SAM" id="MobiDB-lite"/>
    </source>
</evidence>
<reference evidence="2 3" key="1">
    <citation type="submission" date="2019-01" db="EMBL/GenBank/DDBJ databases">
        <title>Sequencing of cultivated peanut Arachis hypogaea provides insights into genome evolution and oil improvement.</title>
        <authorList>
            <person name="Chen X."/>
        </authorList>
    </citation>
    <scope>NUCLEOTIDE SEQUENCE [LARGE SCALE GENOMIC DNA]</scope>
    <source>
        <strain evidence="3">cv. Fuhuasheng</strain>
        <tissue evidence="2">Leaves</tissue>
    </source>
</reference>
<proteinExistence type="predicted"/>
<sequence length="169" mass="18702">MASEENFLVLMHYRGSIKKKIRSGINFTDKNSLSIFLKPTTSFANFVNSTIQKLGIQQVEKLFYRIPISVLKWRFSPSFAVDLNRSGDGEVAIIDRVPVSLQRGAPHGIDDALLDDDDVDDVEPDIIADDSGDDIAASNPVGAGRASSSGTQQYPLPPLHTFHLWTWMP</sequence>
<dbReference type="Proteomes" id="UP000289738">
    <property type="component" value="Chromosome B08"/>
</dbReference>
<protein>
    <submittedName>
        <fullName evidence="2">Uncharacterized protein</fullName>
    </submittedName>
</protein>
<dbReference type="EMBL" id="SDMP01000018">
    <property type="protein sequence ID" value="RYQ96655.1"/>
    <property type="molecule type" value="Genomic_DNA"/>
</dbReference>
<organism evidence="2 3">
    <name type="scientific">Arachis hypogaea</name>
    <name type="common">Peanut</name>
    <dbReference type="NCBI Taxonomy" id="3818"/>
    <lineage>
        <taxon>Eukaryota</taxon>
        <taxon>Viridiplantae</taxon>
        <taxon>Streptophyta</taxon>
        <taxon>Embryophyta</taxon>
        <taxon>Tracheophyta</taxon>
        <taxon>Spermatophyta</taxon>
        <taxon>Magnoliopsida</taxon>
        <taxon>eudicotyledons</taxon>
        <taxon>Gunneridae</taxon>
        <taxon>Pentapetalae</taxon>
        <taxon>rosids</taxon>
        <taxon>fabids</taxon>
        <taxon>Fabales</taxon>
        <taxon>Fabaceae</taxon>
        <taxon>Papilionoideae</taxon>
        <taxon>50 kb inversion clade</taxon>
        <taxon>dalbergioids sensu lato</taxon>
        <taxon>Dalbergieae</taxon>
        <taxon>Pterocarpus clade</taxon>
        <taxon>Arachis</taxon>
    </lineage>
</organism>
<keyword evidence="3" id="KW-1185">Reference proteome</keyword>
<feature type="region of interest" description="Disordered" evidence="1">
    <location>
        <begin position="127"/>
        <end position="154"/>
    </location>
</feature>
<gene>
    <name evidence="2" type="ORF">Ahy_B08g092498</name>
</gene>
<name>A0A444Y405_ARAHY</name>
<evidence type="ECO:0000313" key="3">
    <source>
        <dbReference type="Proteomes" id="UP000289738"/>
    </source>
</evidence>
<evidence type="ECO:0000313" key="2">
    <source>
        <dbReference type="EMBL" id="RYQ96655.1"/>
    </source>
</evidence>